<evidence type="ECO:0000313" key="7">
    <source>
        <dbReference type="Proteomes" id="UP000613266"/>
    </source>
</evidence>
<dbReference type="PANTHER" id="PTHR30136">
    <property type="entry name" value="HELIX-TURN-HELIX TRANSCRIPTIONAL REGULATOR, ICLR FAMILY"/>
    <property type="match status" value="1"/>
</dbReference>
<dbReference type="InterPro" id="IPR050707">
    <property type="entry name" value="HTH_MetabolicPath_Reg"/>
</dbReference>
<dbReference type="InterPro" id="IPR036388">
    <property type="entry name" value="WH-like_DNA-bd_sf"/>
</dbReference>
<keyword evidence="1" id="KW-0805">Transcription regulation</keyword>
<dbReference type="PROSITE" id="PS51077">
    <property type="entry name" value="HTH_ICLR"/>
    <property type="match status" value="1"/>
</dbReference>
<dbReference type="AlphaFoldDB" id="A0A931J6Z7"/>
<dbReference type="SUPFAM" id="SSF55781">
    <property type="entry name" value="GAF domain-like"/>
    <property type="match status" value="1"/>
</dbReference>
<keyword evidence="2" id="KW-0238">DNA-binding</keyword>
<dbReference type="GO" id="GO:0003700">
    <property type="term" value="F:DNA-binding transcription factor activity"/>
    <property type="evidence" value="ECO:0007669"/>
    <property type="project" value="TreeGrafter"/>
</dbReference>
<dbReference type="Gene3D" id="1.10.10.10">
    <property type="entry name" value="Winged helix-like DNA-binding domain superfamily/Winged helix DNA-binding domain"/>
    <property type="match status" value="1"/>
</dbReference>
<dbReference type="InterPro" id="IPR029016">
    <property type="entry name" value="GAF-like_dom_sf"/>
</dbReference>
<evidence type="ECO:0000259" key="4">
    <source>
        <dbReference type="PROSITE" id="PS51077"/>
    </source>
</evidence>
<gene>
    <name evidence="6" type="ORF">I7X39_11330</name>
</gene>
<dbReference type="Pfam" id="PF01614">
    <property type="entry name" value="IclR_C"/>
    <property type="match status" value="1"/>
</dbReference>
<dbReference type="InterPro" id="IPR014757">
    <property type="entry name" value="Tscrpt_reg_IclR_C"/>
</dbReference>
<keyword evidence="3" id="KW-0804">Transcription</keyword>
<dbReference type="PANTHER" id="PTHR30136:SF8">
    <property type="entry name" value="TRANSCRIPTIONAL REGULATORY PROTEIN"/>
    <property type="match status" value="1"/>
</dbReference>
<name>A0A931J6Z7_9BURK</name>
<dbReference type="GO" id="GO:0045892">
    <property type="term" value="P:negative regulation of DNA-templated transcription"/>
    <property type="evidence" value="ECO:0007669"/>
    <property type="project" value="TreeGrafter"/>
</dbReference>
<comment type="caution">
    <text evidence="6">The sequence shown here is derived from an EMBL/GenBank/DDBJ whole genome shotgun (WGS) entry which is preliminary data.</text>
</comment>
<evidence type="ECO:0000256" key="2">
    <source>
        <dbReference type="ARBA" id="ARBA00023125"/>
    </source>
</evidence>
<protein>
    <submittedName>
        <fullName evidence="6">IclR family transcriptional regulator</fullName>
    </submittedName>
</protein>
<dbReference type="SUPFAM" id="SSF46785">
    <property type="entry name" value="Winged helix' DNA-binding domain"/>
    <property type="match status" value="1"/>
</dbReference>
<sequence length="262" mass="27378">MNPSRARGIQSIEVGGTLLRALMDAGGSLALKDLAQAAGMPPAKAHAYLVSFCRLGLIEQPVEGGPYALGPTARELGLISLQQHDPVRLTSEQLEPLAQQLGMTVGLAVWGNQGPTVLRVAHPPAPVHIHLRHGSVLSVADSASGRVLAAARAWDEVGRHWRGQASAGRLILETVQQQGWALSDEALAPGVAAVAVPVHNAAGRVELALVALAPRQQWLEAPGRPQGVALEQLLRTAQACSAQLGYTPRRISRSSAVSSAGP</sequence>
<evidence type="ECO:0000313" key="6">
    <source>
        <dbReference type="EMBL" id="MBH9577492.1"/>
    </source>
</evidence>
<keyword evidence="7" id="KW-1185">Reference proteome</keyword>
<dbReference type="Pfam" id="PF09339">
    <property type="entry name" value="HTH_IclR"/>
    <property type="match status" value="1"/>
</dbReference>
<evidence type="ECO:0000256" key="3">
    <source>
        <dbReference type="ARBA" id="ARBA00023163"/>
    </source>
</evidence>
<evidence type="ECO:0000256" key="1">
    <source>
        <dbReference type="ARBA" id="ARBA00023015"/>
    </source>
</evidence>
<dbReference type="GO" id="GO:0003677">
    <property type="term" value="F:DNA binding"/>
    <property type="evidence" value="ECO:0007669"/>
    <property type="project" value="UniProtKB-KW"/>
</dbReference>
<accession>A0A931J6Z7</accession>
<evidence type="ECO:0000259" key="5">
    <source>
        <dbReference type="PROSITE" id="PS51078"/>
    </source>
</evidence>
<dbReference type="RefSeq" id="WP_198111270.1">
    <property type="nucleotide sequence ID" value="NZ_JAEDAK010000007.1"/>
</dbReference>
<dbReference type="InterPro" id="IPR005471">
    <property type="entry name" value="Tscrpt_reg_IclR_N"/>
</dbReference>
<organism evidence="6 7">
    <name type="scientific">Inhella proteolytica</name>
    <dbReference type="NCBI Taxonomy" id="2795029"/>
    <lineage>
        <taxon>Bacteria</taxon>
        <taxon>Pseudomonadati</taxon>
        <taxon>Pseudomonadota</taxon>
        <taxon>Betaproteobacteria</taxon>
        <taxon>Burkholderiales</taxon>
        <taxon>Sphaerotilaceae</taxon>
        <taxon>Inhella</taxon>
    </lineage>
</organism>
<dbReference type="PROSITE" id="PS51078">
    <property type="entry name" value="ICLR_ED"/>
    <property type="match status" value="1"/>
</dbReference>
<reference evidence="6" key="1">
    <citation type="submission" date="2020-12" db="EMBL/GenBank/DDBJ databases">
        <title>The genome sequence of Inhella sp. 1Y17.</title>
        <authorList>
            <person name="Liu Y."/>
        </authorList>
    </citation>
    <scope>NUCLEOTIDE SEQUENCE</scope>
    <source>
        <strain evidence="6">1Y17</strain>
    </source>
</reference>
<dbReference type="InterPro" id="IPR036390">
    <property type="entry name" value="WH_DNA-bd_sf"/>
</dbReference>
<dbReference type="SMART" id="SM00346">
    <property type="entry name" value="HTH_ICLR"/>
    <property type="match status" value="1"/>
</dbReference>
<dbReference type="Proteomes" id="UP000613266">
    <property type="component" value="Unassembled WGS sequence"/>
</dbReference>
<dbReference type="Gene3D" id="3.30.450.40">
    <property type="match status" value="1"/>
</dbReference>
<dbReference type="EMBL" id="JAEDAK010000007">
    <property type="protein sequence ID" value="MBH9577492.1"/>
    <property type="molecule type" value="Genomic_DNA"/>
</dbReference>
<feature type="domain" description="IclR-ED" evidence="5">
    <location>
        <begin position="72"/>
        <end position="246"/>
    </location>
</feature>
<feature type="domain" description="HTH iclR-type" evidence="4">
    <location>
        <begin position="9"/>
        <end position="71"/>
    </location>
</feature>
<proteinExistence type="predicted"/>